<proteinExistence type="predicted"/>
<dbReference type="WBParaSite" id="ES5_v2.g12248.t1">
    <property type="protein sequence ID" value="ES5_v2.g12248.t1"/>
    <property type="gene ID" value="ES5_v2.g12248"/>
</dbReference>
<organism evidence="1 2">
    <name type="scientific">Panagrolaimus sp. ES5</name>
    <dbReference type="NCBI Taxonomy" id="591445"/>
    <lineage>
        <taxon>Eukaryota</taxon>
        <taxon>Metazoa</taxon>
        <taxon>Ecdysozoa</taxon>
        <taxon>Nematoda</taxon>
        <taxon>Chromadorea</taxon>
        <taxon>Rhabditida</taxon>
        <taxon>Tylenchina</taxon>
        <taxon>Panagrolaimomorpha</taxon>
        <taxon>Panagrolaimoidea</taxon>
        <taxon>Panagrolaimidae</taxon>
        <taxon>Panagrolaimus</taxon>
    </lineage>
</organism>
<name>A0AC34F567_9BILA</name>
<accession>A0AC34F567</accession>
<dbReference type="Proteomes" id="UP000887579">
    <property type="component" value="Unplaced"/>
</dbReference>
<protein>
    <submittedName>
        <fullName evidence="2">Bestrophin homolog</fullName>
    </submittedName>
</protein>
<sequence length="452" mass="52272">MTISYNLDVSSSSSWTFLRVIFRWRGSVWKSVFQELISWTICYSIGSAVYRYMLTQYQQIQFAALAHYMDERMEYIPLTFLLGFFVTIVVDRWKNIFANIGFVDNVAFYIANYVVGNDDETRIAKRNIVRYLCLTQVLVLRDISIKVRKRFPNLDAVVDAGFMQPHEKELMDKIDNDFSKYWVPINWIFAICVDLRLKVKFHFKEVKTFHINLRTLCNYDWVPVPLAYPQVVFLAVRIDLYIPFMTQLQLIFYMGWLKVAEALLNPFGEDDDDLECNYIIDRNITIALSMVDQTSSDIPEQIRDAFHAGDKPFYSEEAANMPVHALVGSAARQGVEHEKDKVKMVPRNNTTDASESTDVSTNSLKFSNTNNLSKRIRDRFSSRKRSQSLSMQGLESGNAQNNFSVSHSPAWYDNKQFEFSSSTPASPVDHNNHHLVSIREEDTISQKSSKST</sequence>
<reference evidence="2" key="1">
    <citation type="submission" date="2022-11" db="UniProtKB">
        <authorList>
            <consortium name="WormBaseParasite"/>
        </authorList>
    </citation>
    <scope>IDENTIFICATION</scope>
</reference>
<evidence type="ECO:0000313" key="2">
    <source>
        <dbReference type="WBParaSite" id="ES5_v2.g12248.t1"/>
    </source>
</evidence>
<evidence type="ECO:0000313" key="1">
    <source>
        <dbReference type="Proteomes" id="UP000887579"/>
    </source>
</evidence>